<organism evidence="1 2">
    <name type="scientific">Saccharopolyspora spinosa</name>
    <dbReference type="NCBI Taxonomy" id="60894"/>
    <lineage>
        <taxon>Bacteria</taxon>
        <taxon>Bacillati</taxon>
        <taxon>Actinomycetota</taxon>
        <taxon>Actinomycetes</taxon>
        <taxon>Pseudonocardiales</taxon>
        <taxon>Pseudonocardiaceae</taxon>
        <taxon>Saccharopolyspora</taxon>
    </lineage>
</organism>
<dbReference type="OrthoDB" id="5188511at2"/>
<keyword evidence="2" id="KW-1185">Reference proteome</keyword>
<dbReference type="STRING" id="994479.GCA_000194155_02455"/>
<dbReference type="Proteomes" id="UP000233786">
    <property type="component" value="Unassembled WGS sequence"/>
</dbReference>
<dbReference type="EMBL" id="PJNB01000001">
    <property type="protein sequence ID" value="PKW15292.1"/>
    <property type="molecule type" value="Genomic_DNA"/>
</dbReference>
<gene>
    <name evidence="1" type="ORF">A8926_2985</name>
</gene>
<accession>A0A2N3XXA0</accession>
<name>A0A2N3XXA0_SACSN</name>
<comment type="caution">
    <text evidence="1">The sequence shown here is derived from an EMBL/GenBank/DDBJ whole genome shotgun (WGS) entry which is preliminary data.</text>
</comment>
<evidence type="ECO:0000313" key="1">
    <source>
        <dbReference type="EMBL" id="PKW15292.1"/>
    </source>
</evidence>
<protein>
    <submittedName>
        <fullName evidence="1">Uncharacterized protein</fullName>
    </submittedName>
</protein>
<sequence length="129" mass="14638">MDFDDLGIPAGRDPEYPSQIWAPPHRCLHPYESVHLQAAHFPAAIEQAVFRLDCFACGAFWDQTNAPGWAYDYMARMIDDGKFQVVHRDKLSIVGDVKWEQTKYGKIFDAITGDSNPILSSKIQLRRPG</sequence>
<dbReference type="AlphaFoldDB" id="A0A2N3XXA0"/>
<dbReference type="RefSeq" id="WP_010694996.1">
    <property type="nucleotide sequence ID" value="NZ_CP061007.1"/>
</dbReference>
<proteinExistence type="predicted"/>
<evidence type="ECO:0000313" key="2">
    <source>
        <dbReference type="Proteomes" id="UP000233786"/>
    </source>
</evidence>
<reference evidence="1" key="1">
    <citation type="submission" date="2017-12" db="EMBL/GenBank/DDBJ databases">
        <title>Sequencing the genomes of 1000 Actinobacteria strains.</title>
        <authorList>
            <person name="Klenk H.-P."/>
        </authorList>
    </citation>
    <scope>NUCLEOTIDE SEQUENCE [LARGE SCALE GENOMIC DNA]</scope>
    <source>
        <strain evidence="1">DSM 44228</strain>
    </source>
</reference>